<evidence type="ECO:0000313" key="2">
    <source>
        <dbReference type="Proteomes" id="UP001256827"/>
    </source>
</evidence>
<proteinExistence type="predicted"/>
<keyword evidence="2" id="KW-1185">Reference proteome</keyword>
<protein>
    <submittedName>
        <fullName evidence="1">Uncharacterized protein</fullName>
    </submittedName>
</protein>
<reference evidence="1 2" key="1">
    <citation type="submission" date="2023-09" db="EMBL/GenBank/DDBJ databases">
        <title>Complete Genome and Methylome dissection of Bacillus brevis NEB573 original source of BbsI restriction endonuclease.</title>
        <authorList>
            <person name="Fomenkov A."/>
            <person name="Roberts R.D."/>
        </authorList>
    </citation>
    <scope>NUCLEOTIDE SEQUENCE [LARGE SCALE GENOMIC DNA]</scope>
    <source>
        <strain evidence="1 2">NEB573</strain>
    </source>
</reference>
<dbReference type="RefSeq" id="WP_310768916.1">
    <property type="nucleotide sequence ID" value="NZ_CP134050.1"/>
</dbReference>
<name>A0ABY9T5Y2_BREBE</name>
<gene>
    <name evidence="1" type="ORF">RGB73_02700</name>
</gene>
<accession>A0ABY9T5Y2</accession>
<organism evidence="1 2">
    <name type="scientific">Brevibacillus brevis</name>
    <name type="common">Bacillus brevis</name>
    <dbReference type="NCBI Taxonomy" id="1393"/>
    <lineage>
        <taxon>Bacteria</taxon>
        <taxon>Bacillati</taxon>
        <taxon>Bacillota</taxon>
        <taxon>Bacilli</taxon>
        <taxon>Bacillales</taxon>
        <taxon>Paenibacillaceae</taxon>
        <taxon>Brevibacillus</taxon>
    </lineage>
</organism>
<evidence type="ECO:0000313" key="1">
    <source>
        <dbReference type="EMBL" id="WNC15303.1"/>
    </source>
</evidence>
<sequence length="213" mass="23308">MRTRKATLRDQVVGSVFLVGVALSLWGQPATTYSWMWHEVRDAGSEFAVGLLDISESRFGGEWEVIRGGNQSVDLSRMIPGDARQLKATLSKGASDLDFSYKIVARVKGTSTAGEAGTTTAAQKLEEVLRIRITEGTREVYDGLVRELHQQQPGLPVPSGTEGEFTAHEGDKTFFITVYLPAEGVDHTYQSLSGELELRFLAKQATPDAIFAE</sequence>
<dbReference type="Proteomes" id="UP001256827">
    <property type="component" value="Chromosome"/>
</dbReference>
<dbReference type="EMBL" id="CP134050">
    <property type="protein sequence ID" value="WNC15303.1"/>
    <property type="molecule type" value="Genomic_DNA"/>
</dbReference>